<organism evidence="8 9">
    <name type="scientific">Sinocyclocheilus rhinocerous</name>
    <dbReference type="NCBI Taxonomy" id="307959"/>
    <lineage>
        <taxon>Eukaryota</taxon>
        <taxon>Metazoa</taxon>
        <taxon>Chordata</taxon>
        <taxon>Craniata</taxon>
        <taxon>Vertebrata</taxon>
        <taxon>Euteleostomi</taxon>
        <taxon>Actinopterygii</taxon>
        <taxon>Neopterygii</taxon>
        <taxon>Teleostei</taxon>
        <taxon>Ostariophysi</taxon>
        <taxon>Cypriniformes</taxon>
        <taxon>Cyprinidae</taxon>
        <taxon>Cyprininae</taxon>
        <taxon>Sinocyclocheilus</taxon>
    </lineage>
</organism>
<dbReference type="PANTHER" id="PTHR24252:SF7">
    <property type="entry name" value="HYALIN"/>
    <property type="match status" value="1"/>
</dbReference>
<evidence type="ECO:0000313" key="8">
    <source>
        <dbReference type="Ensembl" id="ENSSRHP00000003462.1"/>
    </source>
</evidence>
<keyword evidence="9" id="KW-1185">Reference proteome</keyword>
<protein>
    <recommendedName>
        <fullName evidence="7">Peptidase S1 domain-containing protein</fullName>
    </recommendedName>
</protein>
<evidence type="ECO:0000256" key="4">
    <source>
        <dbReference type="ARBA" id="ARBA00023157"/>
    </source>
</evidence>
<keyword evidence="1 6" id="KW-0645">Protease</keyword>
<reference evidence="8" key="2">
    <citation type="submission" date="2025-09" db="UniProtKB">
        <authorList>
            <consortium name="Ensembl"/>
        </authorList>
    </citation>
    <scope>IDENTIFICATION</scope>
</reference>
<dbReference type="PANTHER" id="PTHR24252">
    <property type="entry name" value="ACROSIN-RELATED"/>
    <property type="match status" value="1"/>
</dbReference>
<dbReference type="InterPro" id="IPR018114">
    <property type="entry name" value="TRYPSIN_HIS"/>
</dbReference>
<evidence type="ECO:0000256" key="6">
    <source>
        <dbReference type="RuleBase" id="RU363034"/>
    </source>
</evidence>
<dbReference type="Gene3D" id="2.40.10.10">
    <property type="entry name" value="Trypsin-like serine proteases"/>
    <property type="match status" value="3"/>
</dbReference>
<sequence length="283" mass="31206">RCLWDQTLFVTSGVNYDPHPHLHHPHSLHRHDMLSTCLSELDLLGLCRPDCSVAMNAGSRGTRIVGGTEAAKGQWGWQTSLHWRGKHMCGGAIVSPRWVITAAHCFIYDMKLESDWIVVVDTVSISDASQGKRYRTLADVLMCLDGVRPVCLPRLRDSFPPGSSCWVTGWGYTREGGSVSSHLRQALVQVIDQAVCSQPYVYGSQLTPRMLCAGIMEGGVDSCQGDSGGPLVCRTEAGDWRLAGVVSWGEGCGRVNKPGVYIRITPLLQWMHHNVKTHVHLTY</sequence>
<evidence type="ECO:0000256" key="5">
    <source>
        <dbReference type="ARBA" id="ARBA00024195"/>
    </source>
</evidence>
<name>A0A673FVX8_9TELE</name>
<keyword evidence="3 6" id="KW-0720">Serine protease</keyword>
<dbReference type="FunFam" id="2.40.10.10:FF:000002">
    <property type="entry name" value="Transmembrane protease serine"/>
    <property type="match status" value="1"/>
</dbReference>
<dbReference type="InterPro" id="IPR001314">
    <property type="entry name" value="Peptidase_S1A"/>
</dbReference>
<dbReference type="Proteomes" id="UP000472270">
    <property type="component" value="Unassembled WGS sequence"/>
</dbReference>
<keyword evidence="4" id="KW-1015">Disulfide bond</keyword>
<dbReference type="CDD" id="cd00190">
    <property type="entry name" value="Tryp_SPc"/>
    <property type="match status" value="1"/>
</dbReference>
<dbReference type="AlphaFoldDB" id="A0A673FVX8"/>
<evidence type="ECO:0000313" key="9">
    <source>
        <dbReference type="Proteomes" id="UP000472270"/>
    </source>
</evidence>
<dbReference type="Pfam" id="PF00089">
    <property type="entry name" value="Trypsin"/>
    <property type="match status" value="1"/>
</dbReference>
<keyword evidence="2 6" id="KW-0378">Hydrolase</keyword>
<dbReference type="PRINTS" id="PR00722">
    <property type="entry name" value="CHYMOTRYPSIN"/>
</dbReference>
<dbReference type="InterPro" id="IPR009003">
    <property type="entry name" value="Peptidase_S1_PA"/>
</dbReference>
<dbReference type="GO" id="GO:0006508">
    <property type="term" value="P:proteolysis"/>
    <property type="evidence" value="ECO:0007669"/>
    <property type="project" value="UniProtKB-KW"/>
</dbReference>
<proteinExistence type="inferred from homology"/>
<dbReference type="InterPro" id="IPR043504">
    <property type="entry name" value="Peptidase_S1_PA_chymotrypsin"/>
</dbReference>
<dbReference type="SUPFAM" id="SSF50494">
    <property type="entry name" value="Trypsin-like serine proteases"/>
    <property type="match status" value="1"/>
</dbReference>
<accession>A0A673FVX8</accession>
<evidence type="ECO:0000259" key="7">
    <source>
        <dbReference type="PROSITE" id="PS50240"/>
    </source>
</evidence>
<evidence type="ECO:0000256" key="1">
    <source>
        <dbReference type="ARBA" id="ARBA00022670"/>
    </source>
</evidence>
<dbReference type="PROSITE" id="PS00135">
    <property type="entry name" value="TRYPSIN_SER"/>
    <property type="match status" value="1"/>
</dbReference>
<feature type="domain" description="Peptidase S1" evidence="7">
    <location>
        <begin position="64"/>
        <end position="276"/>
    </location>
</feature>
<evidence type="ECO:0000256" key="2">
    <source>
        <dbReference type="ARBA" id="ARBA00022801"/>
    </source>
</evidence>
<dbReference type="InterPro" id="IPR033116">
    <property type="entry name" value="TRYPSIN_SER"/>
</dbReference>
<reference evidence="8" key="1">
    <citation type="submission" date="2025-08" db="UniProtKB">
        <authorList>
            <consortium name="Ensembl"/>
        </authorList>
    </citation>
    <scope>IDENTIFICATION</scope>
</reference>
<dbReference type="InterPro" id="IPR001254">
    <property type="entry name" value="Trypsin_dom"/>
</dbReference>
<dbReference type="GO" id="GO:0004252">
    <property type="term" value="F:serine-type endopeptidase activity"/>
    <property type="evidence" value="ECO:0007669"/>
    <property type="project" value="InterPro"/>
</dbReference>
<dbReference type="PROSITE" id="PS00134">
    <property type="entry name" value="TRYPSIN_HIS"/>
    <property type="match status" value="1"/>
</dbReference>
<evidence type="ECO:0000256" key="3">
    <source>
        <dbReference type="ARBA" id="ARBA00022825"/>
    </source>
</evidence>
<dbReference type="Ensembl" id="ENSSRHT00000003592.1">
    <property type="protein sequence ID" value="ENSSRHP00000003462.1"/>
    <property type="gene ID" value="ENSSRHG00000002363.1"/>
</dbReference>
<dbReference type="PROSITE" id="PS50240">
    <property type="entry name" value="TRYPSIN_DOM"/>
    <property type="match status" value="1"/>
</dbReference>
<dbReference type="SMART" id="SM00020">
    <property type="entry name" value="Tryp_SPc"/>
    <property type="match status" value="1"/>
</dbReference>
<comment type="similarity">
    <text evidence="5">Belongs to the peptidase S1 family. CLIP subfamily.</text>
</comment>